<accession>A0A7N2LUW0</accession>
<reference evidence="3" key="2">
    <citation type="submission" date="2021-01" db="UniProtKB">
        <authorList>
            <consortium name="EnsemblPlants"/>
        </authorList>
    </citation>
    <scope>IDENTIFICATION</scope>
</reference>
<dbReference type="SUPFAM" id="SSF56112">
    <property type="entry name" value="Protein kinase-like (PK-like)"/>
    <property type="match status" value="1"/>
</dbReference>
<dbReference type="SMART" id="SM00473">
    <property type="entry name" value="PAN_AP"/>
    <property type="match status" value="1"/>
</dbReference>
<dbReference type="GO" id="GO:0005524">
    <property type="term" value="F:ATP binding"/>
    <property type="evidence" value="ECO:0007669"/>
    <property type="project" value="InterPro"/>
</dbReference>
<evidence type="ECO:0000313" key="3">
    <source>
        <dbReference type="EnsemblPlants" id="QL05p080082:mrna"/>
    </source>
</evidence>
<dbReference type="PROSITE" id="PS50011">
    <property type="entry name" value="PROTEIN_KINASE_DOM"/>
    <property type="match status" value="1"/>
</dbReference>
<dbReference type="Gene3D" id="3.30.200.20">
    <property type="entry name" value="Phosphorylase Kinase, domain 1"/>
    <property type="match status" value="1"/>
</dbReference>
<dbReference type="InParanoid" id="A0A7N2LUW0"/>
<dbReference type="EnsemblPlants" id="QL05p080082:mrna">
    <property type="protein sequence ID" value="QL05p080082:mrna"/>
    <property type="gene ID" value="QL05p080082"/>
</dbReference>
<dbReference type="InterPro" id="IPR000719">
    <property type="entry name" value="Prot_kinase_dom"/>
</dbReference>
<evidence type="ECO:0000259" key="1">
    <source>
        <dbReference type="PROSITE" id="PS50011"/>
    </source>
</evidence>
<dbReference type="Gramene" id="QL05p080082:mrna">
    <property type="protein sequence ID" value="QL05p080082:mrna"/>
    <property type="gene ID" value="QL05p080082"/>
</dbReference>
<dbReference type="EMBL" id="LRBV02000005">
    <property type="status" value="NOT_ANNOTATED_CDS"/>
    <property type="molecule type" value="Genomic_DNA"/>
</dbReference>
<dbReference type="PANTHER" id="PTHR32444:SF198">
    <property type="entry name" value="BULB-TYPE LECTIN DOMAIN-CONTAINING PROTEIN"/>
    <property type="match status" value="1"/>
</dbReference>
<evidence type="ECO:0000259" key="2">
    <source>
        <dbReference type="PROSITE" id="PS50948"/>
    </source>
</evidence>
<feature type="domain" description="Protein kinase" evidence="1">
    <location>
        <begin position="154"/>
        <end position="222"/>
    </location>
</feature>
<dbReference type="PROSITE" id="PS50948">
    <property type="entry name" value="PAN"/>
    <property type="match status" value="1"/>
</dbReference>
<reference evidence="3 4" key="1">
    <citation type="journal article" date="2016" name="G3 (Bethesda)">
        <title>First Draft Assembly and Annotation of the Genome of a California Endemic Oak Quercus lobata Nee (Fagaceae).</title>
        <authorList>
            <person name="Sork V.L."/>
            <person name="Fitz-Gibbon S.T."/>
            <person name="Puiu D."/>
            <person name="Crepeau M."/>
            <person name="Gugger P.F."/>
            <person name="Sherman R."/>
            <person name="Stevens K."/>
            <person name="Langley C.H."/>
            <person name="Pellegrini M."/>
            <person name="Salzberg S.L."/>
        </authorList>
    </citation>
    <scope>NUCLEOTIDE SEQUENCE [LARGE SCALE GENOMIC DNA]</scope>
    <source>
        <strain evidence="3 4">cv. SW786</strain>
    </source>
</reference>
<sequence>MKNMMVSISTEFTNFRSVRRTPLQCERVNTGGEGDKKDGFLKQKMMKVTDFVDWSIAFQNKCREQCLENCSCIAYAYETGIGCMSWIDKQIDTKQLSSSGVELYIHLAYSELDKVGDVKKKLSQSLIYRNNFPFHLDLFTVEVDGKAKSATNNFHLSNKLGQGGFGPLYRGKLSDGQEIAVKRLSKTSGQGLLGCNIKGEEKMLIYEFMLNKTLDAFLFVYE</sequence>
<dbReference type="AlphaFoldDB" id="A0A7N2LUW0"/>
<protein>
    <submittedName>
        <fullName evidence="3">Uncharacterized protein</fullName>
    </submittedName>
</protein>
<dbReference type="PANTHER" id="PTHR32444">
    <property type="entry name" value="BULB-TYPE LECTIN DOMAIN-CONTAINING PROTEIN"/>
    <property type="match status" value="1"/>
</dbReference>
<proteinExistence type="predicted"/>
<dbReference type="InterPro" id="IPR003609">
    <property type="entry name" value="Pan_app"/>
</dbReference>
<dbReference type="Proteomes" id="UP000594261">
    <property type="component" value="Chromosome 5"/>
</dbReference>
<dbReference type="GO" id="GO:0004672">
    <property type="term" value="F:protein kinase activity"/>
    <property type="evidence" value="ECO:0007669"/>
    <property type="project" value="InterPro"/>
</dbReference>
<evidence type="ECO:0000313" key="4">
    <source>
        <dbReference type="Proteomes" id="UP000594261"/>
    </source>
</evidence>
<keyword evidence="4" id="KW-1185">Reference proteome</keyword>
<dbReference type="InterPro" id="IPR011009">
    <property type="entry name" value="Kinase-like_dom_sf"/>
</dbReference>
<dbReference type="Pfam" id="PF08276">
    <property type="entry name" value="PAN_2"/>
    <property type="match status" value="1"/>
</dbReference>
<feature type="domain" description="Apple" evidence="2">
    <location>
        <begin position="25"/>
        <end position="108"/>
    </location>
</feature>
<dbReference type="CDD" id="cd01098">
    <property type="entry name" value="PAN_AP_plant"/>
    <property type="match status" value="1"/>
</dbReference>
<organism evidence="3 4">
    <name type="scientific">Quercus lobata</name>
    <name type="common">Valley oak</name>
    <dbReference type="NCBI Taxonomy" id="97700"/>
    <lineage>
        <taxon>Eukaryota</taxon>
        <taxon>Viridiplantae</taxon>
        <taxon>Streptophyta</taxon>
        <taxon>Embryophyta</taxon>
        <taxon>Tracheophyta</taxon>
        <taxon>Spermatophyta</taxon>
        <taxon>Magnoliopsida</taxon>
        <taxon>eudicotyledons</taxon>
        <taxon>Gunneridae</taxon>
        <taxon>Pentapetalae</taxon>
        <taxon>rosids</taxon>
        <taxon>fabids</taxon>
        <taxon>Fagales</taxon>
        <taxon>Fagaceae</taxon>
        <taxon>Quercus</taxon>
    </lineage>
</organism>
<name>A0A7N2LUW0_QUELO</name>